<name>A0A1B7TGT4_9ASCO</name>
<dbReference type="Proteomes" id="UP000092321">
    <property type="component" value="Unassembled WGS sequence"/>
</dbReference>
<evidence type="ECO:0000256" key="1">
    <source>
        <dbReference type="SAM" id="SignalP"/>
    </source>
</evidence>
<comment type="caution">
    <text evidence="2">The sequence shown here is derived from an EMBL/GenBank/DDBJ whole genome shotgun (WGS) entry which is preliminary data.</text>
</comment>
<dbReference type="InterPro" id="IPR007245">
    <property type="entry name" value="PIG-T"/>
</dbReference>
<proteinExistence type="predicted"/>
<gene>
    <name evidence="2" type="ORF">HANVADRAFT_52043</name>
</gene>
<evidence type="ECO:0000313" key="3">
    <source>
        <dbReference type="Proteomes" id="UP000092321"/>
    </source>
</evidence>
<dbReference type="AlphaFoldDB" id="A0A1B7TGT4"/>
<dbReference type="GO" id="GO:0042765">
    <property type="term" value="C:GPI-anchor transamidase complex"/>
    <property type="evidence" value="ECO:0007669"/>
    <property type="project" value="InterPro"/>
</dbReference>
<dbReference type="OrthoDB" id="331263at2759"/>
<evidence type="ECO:0000313" key="2">
    <source>
        <dbReference type="EMBL" id="OBA27959.1"/>
    </source>
</evidence>
<protein>
    <submittedName>
        <fullName evidence="2">Gpi16 subunit, GPI transamidase component</fullName>
    </submittedName>
</protein>
<accession>A0A1B7TGT4</accession>
<feature type="chain" id="PRO_5008598738" evidence="1">
    <location>
        <begin position="24"/>
        <end position="574"/>
    </location>
</feature>
<dbReference type="GO" id="GO:0016255">
    <property type="term" value="P:attachment of GPI anchor to protein"/>
    <property type="evidence" value="ECO:0007669"/>
    <property type="project" value="InterPro"/>
</dbReference>
<dbReference type="PANTHER" id="PTHR12959:SF11">
    <property type="entry name" value="GPI TRANSAMIDASE COMPONENT PIG-T"/>
    <property type="match status" value="1"/>
</dbReference>
<dbReference type="EMBL" id="LXPE01000006">
    <property type="protein sequence ID" value="OBA27959.1"/>
    <property type="molecule type" value="Genomic_DNA"/>
</dbReference>
<sequence>MRSNSLFLTLFLSIITVLSTSKANNNNIELNKNDLTSSSSFQESLDINILPRDYMLSSFNFKLQSDDIIPSTSSFDTNDNLFTFRKYNGFPKNIEPLLNSANVKTLFLKFTRGHWDSHKWGKLPKNGFSSGGSGVELWSLIEAKDKTEAMDNWSMLMSQLSGMFCSSFNFINLEKITFPKDINSYITGKISVDSLPPLTNGNSYFLMRGSLANEPICTENLSPFLKFLPTKGKVGLASLLDGHILFDSYWNSMSIDLNTVCDFDSERCHYDMKIDINFMINIPKSLARTKRPTPKPIPAEELQCDTSKKFTEWECFPLPDKKEYSFFISEIFGNSIKDRSRLNLLSKSNIRVLGIDSDYWNTAIKVNDELLGTANNQYELNSEAKSEYDLYISTTDNSKLDSNLLKANNPPLHVSRSLTGNSQDKGGLRVTFTNPSQTRDVIIKYYETLPWFMRLYVSSLKISSSDENLSDSDLENLITDRFISLSEIRSKPLHLEYTIIIPKGTTLTLQCDLEKPLLNYEEYPPDANHGFEIESALVVVLDKYFNNKNYFIRTPTLLLSLATPDFSMPYNVSP</sequence>
<keyword evidence="1" id="KW-0732">Signal</keyword>
<keyword evidence="3" id="KW-1185">Reference proteome</keyword>
<dbReference type="Pfam" id="PF04113">
    <property type="entry name" value="Gpi16"/>
    <property type="match status" value="1"/>
</dbReference>
<feature type="signal peptide" evidence="1">
    <location>
        <begin position="1"/>
        <end position="23"/>
    </location>
</feature>
<dbReference type="PANTHER" id="PTHR12959">
    <property type="entry name" value="GPI TRANSAMIDASE COMPONENT PIG-T-RELATED"/>
    <property type="match status" value="1"/>
</dbReference>
<reference evidence="3" key="1">
    <citation type="journal article" date="2016" name="Proc. Natl. Acad. Sci. U.S.A.">
        <title>Comparative genomics of biotechnologically important yeasts.</title>
        <authorList>
            <person name="Riley R."/>
            <person name="Haridas S."/>
            <person name="Wolfe K.H."/>
            <person name="Lopes M.R."/>
            <person name="Hittinger C.T."/>
            <person name="Goeker M."/>
            <person name="Salamov A.A."/>
            <person name="Wisecaver J.H."/>
            <person name="Long T.M."/>
            <person name="Calvey C.H."/>
            <person name="Aerts A.L."/>
            <person name="Barry K.W."/>
            <person name="Choi C."/>
            <person name="Clum A."/>
            <person name="Coughlan A.Y."/>
            <person name="Deshpande S."/>
            <person name="Douglass A.P."/>
            <person name="Hanson S.J."/>
            <person name="Klenk H.-P."/>
            <person name="LaButti K.M."/>
            <person name="Lapidus A."/>
            <person name="Lindquist E.A."/>
            <person name="Lipzen A.M."/>
            <person name="Meier-Kolthoff J.P."/>
            <person name="Ohm R.A."/>
            <person name="Otillar R.P."/>
            <person name="Pangilinan J.L."/>
            <person name="Peng Y."/>
            <person name="Rokas A."/>
            <person name="Rosa C.A."/>
            <person name="Scheuner C."/>
            <person name="Sibirny A.A."/>
            <person name="Slot J.C."/>
            <person name="Stielow J.B."/>
            <person name="Sun H."/>
            <person name="Kurtzman C.P."/>
            <person name="Blackwell M."/>
            <person name="Grigoriev I.V."/>
            <person name="Jeffries T.W."/>
        </authorList>
    </citation>
    <scope>NUCLEOTIDE SEQUENCE [LARGE SCALE GENOMIC DNA]</scope>
    <source>
        <strain evidence="3">NRRL Y-1626</strain>
    </source>
</reference>
<organism evidence="2 3">
    <name type="scientific">Hanseniaspora valbyensis NRRL Y-1626</name>
    <dbReference type="NCBI Taxonomy" id="766949"/>
    <lineage>
        <taxon>Eukaryota</taxon>
        <taxon>Fungi</taxon>
        <taxon>Dikarya</taxon>
        <taxon>Ascomycota</taxon>
        <taxon>Saccharomycotina</taxon>
        <taxon>Saccharomycetes</taxon>
        <taxon>Saccharomycodales</taxon>
        <taxon>Saccharomycodaceae</taxon>
        <taxon>Hanseniaspora</taxon>
    </lineage>
</organism>